<dbReference type="InterPro" id="IPR050111">
    <property type="entry name" value="C-type_lectin/snaclec_domain"/>
</dbReference>
<dbReference type="InterPro" id="IPR018378">
    <property type="entry name" value="C-type_lectin_CS"/>
</dbReference>
<evidence type="ECO:0000313" key="4">
    <source>
        <dbReference type="Proteomes" id="UP001460270"/>
    </source>
</evidence>
<dbReference type="PRINTS" id="PR01504">
    <property type="entry name" value="PNCREATITSAP"/>
</dbReference>
<gene>
    <name evidence="3" type="ORF">WMY93_019536</name>
</gene>
<dbReference type="Gene3D" id="3.10.100.10">
    <property type="entry name" value="Mannose-Binding Protein A, subunit A"/>
    <property type="match status" value="1"/>
</dbReference>
<name>A0AAW0NHE1_9GOBI</name>
<dbReference type="InterPro" id="IPR016186">
    <property type="entry name" value="C-type_lectin-like/link_sf"/>
</dbReference>
<reference evidence="4" key="1">
    <citation type="submission" date="2024-04" db="EMBL/GenBank/DDBJ databases">
        <title>Salinicola lusitanus LLJ914,a marine bacterium isolated from the Okinawa Trough.</title>
        <authorList>
            <person name="Li J."/>
        </authorList>
    </citation>
    <scope>NUCLEOTIDE SEQUENCE [LARGE SCALE GENOMIC DNA]</scope>
</reference>
<dbReference type="SMART" id="SM00034">
    <property type="entry name" value="CLECT"/>
    <property type="match status" value="1"/>
</dbReference>
<dbReference type="InterPro" id="IPR016187">
    <property type="entry name" value="CTDL_fold"/>
</dbReference>
<dbReference type="SUPFAM" id="SSF56436">
    <property type="entry name" value="C-type lectin-like"/>
    <property type="match status" value="1"/>
</dbReference>
<dbReference type="Proteomes" id="UP001460270">
    <property type="component" value="Unassembled WGS sequence"/>
</dbReference>
<keyword evidence="4" id="KW-1185">Reference proteome</keyword>
<dbReference type="EMBL" id="JBBPFD010000014">
    <property type="protein sequence ID" value="KAK7898683.1"/>
    <property type="molecule type" value="Genomic_DNA"/>
</dbReference>
<evidence type="ECO:0000259" key="2">
    <source>
        <dbReference type="PROSITE" id="PS50041"/>
    </source>
</evidence>
<evidence type="ECO:0000313" key="3">
    <source>
        <dbReference type="EMBL" id="KAK7898683.1"/>
    </source>
</evidence>
<dbReference type="PROSITE" id="PS50041">
    <property type="entry name" value="C_TYPE_LECTIN_2"/>
    <property type="match status" value="1"/>
</dbReference>
<dbReference type="Pfam" id="PF00059">
    <property type="entry name" value="Lectin_C"/>
    <property type="match status" value="1"/>
</dbReference>
<feature type="domain" description="C-type lectin" evidence="2">
    <location>
        <begin position="1"/>
        <end position="108"/>
    </location>
</feature>
<dbReference type="InterPro" id="IPR001304">
    <property type="entry name" value="C-type_lectin-like"/>
</dbReference>
<sequence length="114" mass="13027">MTWADAEQHCVSQGANLVSIHSPEENKFVSTLIQNYDHTQQQTWIGLTELHKETFWVWSDGCPVAFTMWNEGQPDNTHGDEHCGEMNWGGHQQWNDRPCKVESPSVCATRKPVC</sequence>
<dbReference type="PROSITE" id="PS00615">
    <property type="entry name" value="C_TYPE_LECTIN_1"/>
    <property type="match status" value="1"/>
</dbReference>
<accession>A0AAW0NHE1</accession>
<protein>
    <recommendedName>
        <fullName evidence="2">C-type lectin domain-containing protein</fullName>
    </recommendedName>
</protein>
<comment type="caution">
    <text evidence="3">The sequence shown here is derived from an EMBL/GenBank/DDBJ whole genome shotgun (WGS) entry which is preliminary data.</text>
</comment>
<evidence type="ECO:0000256" key="1">
    <source>
        <dbReference type="ARBA" id="ARBA00023157"/>
    </source>
</evidence>
<dbReference type="AlphaFoldDB" id="A0AAW0NHE1"/>
<dbReference type="CDD" id="cd00037">
    <property type="entry name" value="CLECT"/>
    <property type="match status" value="1"/>
</dbReference>
<keyword evidence="1" id="KW-1015">Disulfide bond</keyword>
<dbReference type="PANTHER" id="PTHR22803">
    <property type="entry name" value="MANNOSE, PHOSPHOLIPASE, LECTIN RECEPTOR RELATED"/>
    <property type="match status" value="1"/>
</dbReference>
<organism evidence="3 4">
    <name type="scientific">Mugilogobius chulae</name>
    <name type="common">yellowstripe goby</name>
    <dbReference type="NCBI Taxonomy" id="88201"/>
    <lineage>
        <taxon>Eukaryota</taxon>
        <taxon>Metazoa</taxon>
        <taxon>Chordata</taxon>
        <taxon>Craniata</taxon>
        <taxon>Vertebrata</taxon>
        <taxon>Euteleostomi</taxon>
        <taxon>Actinopterygii</taxon>
        <taxon>Neopterygii</taxon>
        <taxon>Teleostei</taxon>
        <taxon>Neoteleostei</taxon>
        <taxon>Acanthomorphata</taxon>
        <taxon>Gobiaria</taxon>
        <taxon>Gobiiformes</taxon>
        <taxon>Gobioidei</taxon>
        <taxon>Gobiidae</taxon>
        <taxon>Gobionellinae</taxon>
        <taxon>Mugilogobius</taxon>
    </lineage>
</organism>
<proteinExistence type="predicted"/>